<organism evidence="1 2">
    <name type="scientific">Dillenia turbinata</name>
    <dbReference type="NCBI Taxonomy" id="194707"/>
    <lineage>
        <taxon>Eukaryota</taxon>
        <taxon>Viridiplantae</taxon>
        <taxon>Streptophyta</taxon>
        <taxon>Embryophyta</taxon>
        <taxon>Tracheophyta</taxon>
        <taxon>Spermatophyta</taxon>
        <taxon>Magnoliopsida</taxon>
        <taxon>eudicotyledons</taxon>
        <taxon>Gunneridae</taxon>
        <taxon>Pentapetalae</taxon>
        <taxon>Dilleniales</taxon>
        <taxon>Dilleniaceae</taxon>
        <taxon>Dillenia</taxon>
    </lineage>
</organism>
<sequence>MANEIKMARAVISKRFLSISIESPLFINLRNCKAYAQPHIHNHITKHRLPRISCPQFSFSYSSSSSSSSSKVGFVGWCLAEIESRPLFTNCITSSLICTAADLTSKVFLDEDYDIPVIQSGLHLARVTESRLFSIGYFHEQMIGRFQSAGKTRYGYNLQEAAHGTGHIWTFIQQHILLPECCITTSTEFYIDLLGIFISYWLLIFDDNPGANSGESAGDIVARLKRDLLPTLRNDLIYWPFCDFFSHSKKSLSSY</sequence>
<evidence type="ECO:0000313" key="1">
    <source>
        <dbReference type="EMBL" id="KAK6939701.1"/>
    </source>
</evidence>
<dbReference type="EMBL" id="JBAMMX010000005">
    <property type="protein sequence ID" value="KAK6939701.1"/>
    <property type="molecule type" value="Genomic_DNA"/>
</dbReference>
<gene>
    <name evidence="1" type="ORF">RJ641_029232</name>
</gene>
<keyword evidence="2" id="KW-1185">Reference proteome</keyword>
<accession>A0AAN8W1H2</accession>
<name>A0AAN8W1H2_9MAGN</name>
<evidence type="ECO:0000313" key="2">
    <source>
        <dbReference type="Proteomes" id="UP001370490"/>
    </source>
</evidence>
<comment type="caution">
    <text evidence="1">The sequence shown here is derived from an EMBL/GenBank/DDBJ whole genome shotgun (WGS) entry which is preliminary data.</text>
</comment>
<protein>
    <submittedName>
        <fullName evidence="1">Uncharacterized protein</fullName>
    </submittedName>
</protein>
<dbReference type="AlphaFoldDB" id="A0AAN8W1H2"/>
<proteinExistence type="predicted"/>
<feature type="non-terminal residue" evidence="1">
    <location>
        <position position="255"/>
    </location>
</feature>
<reference evidence="1 2" key="1">
    <citation type="submission" date="2023-12" db="EMBL/GenBank/DDBJ databases">
        <title>A high-quality genome assembly for Dillenia turbinata (Dilleniales).</title>
        <authorList>
            <person name="Chanderbali A."/>
        </authorList>
    </citation>
    <scope>NUCLEOTIDE SEQUENCE [LARGE SCALE GENOMIC DNA]</scope>
    <source>
        <strain evidence="1">LSX21</strain>
        <tissue evidence="1">Leaf</tissue>
    </source>
</reference>
<dbReference type="Proteomes" id="UP001370490">
    <property type="component" value="Unassembled WGS sequence"/>
</dbReference>